<dbReference type="Proteomes" id="UP000319557">
    <property type="component" value="Chromosome"/>
</dbReference>
<evidence type="ECO:0008006" key="5">
    <source>
        <dbReference type="Google" id="ProtNLM"/>
    </source>
</evidence>
<name>A0A517LWI0_9BACT</name>
<organism evidence="3 4">
    <name type="scientific">Rosistilla ulvae</name>
    <dbReference type="NCBI Taxonomy" id="1930277"/>
    <lineage>
        <taxon>Bacteria</taxon>
        <taxon>Pseudomonadati</taxon>
        <taxon>Planctomycetota</taxon>
        <taxon>Planctomycetia</taxon>
        <taxon>Pirellulales</taxon>
        <taxon>Pirellulaceae</taxon>
        <taxon>Rosistilla</taxon>
    </lineage>
</organism>
<keyword evidence="2" id="KW-0732">Signal</keyword>
<evidence type="ECO:0000256" key="1">
    <source>
        <dbReference type="SAM" id="MobiDB-lite"/>
    </source>
</evidence>
<feature type="signal peptide" evidence="2">
    <location>
        <begin position="1"/>
        <end position="24"/>
    </location>
</feature>
<evidence type="ECO:0000313" key="4">
    <source>
        <dbReference type="Proteomes" id="UP000319557"/>
    </source>
</evidence>
<gene>
    <name evidence="3" type="ORF">EC9_11480</name>
</gene>
<accession>A0A517LWI0</accession>
<proteinExistence type="predicted"/>
<feature type="region of interest" description="Disordered" evidence="1">
    <location>
        <begin position="448"/>
        <end position="471"/>
    </location>
</feature>
<feature type="chain" id="PRO_5022133046" description="DUF1598 domain-containing protein" evidence="2">
    <location>
        <begin position="25"/>
        <end position="471"/>
    </location>
</feature>
<sequence precursor="true">MMISNSHISLRTRLLSALMTVVFAGLPLTEAYSGDGGGDNDNDQNFNQVAGIEIDAAGVLRVREFSPELTRQRIAAARQQLPPDLARRSPLRKISLQRLEQAVAAKVEAGEKVPEDMLALAGLTGVEYVFFYPEEGEIVLAGPAEGFVQDASGRVRGIDTGRPVVLLEDLVVALRAFPPHEKSNAVISVSIDPTEEGLQRMQQFLASVRGRVRPSDAARLAAGLKGTMGMQNVSFKGVSTSTHFAQVLVEADYRMKLVGIGLEKLPVGLLSYVDRVHPRQVAANAMERWYFVPNYDCVRVSEDENAMQLLGKGVKLIAAGERVGKGGEREATRGVNKASQAFCQDFTNKFEEISRTVVVYAQLRNLIDVSIAAAYIQKQDFYGQAGWEMPVFGSEQAFAVETRTAPVQVETAVNAIWRGNTLMTPLGGGIKLQPRVALNSSRIQPDSEGRAAQAYKSQRTDSLKPGQWWWD</sequence>
<dbReference type="InterPro" id="IPR011487">
    <property type="entry name" value="DUF1598"/>
</dbReference>
<keyword evidence="4" id="KW-1185">Reference proteome</keyword>
<dbReference type="Pfam" id="PF07643">
    <property type="entry name" value="DUF1598"/>
    <property type="match status" value="1"/>
</dbReference>
<protein>
    <recommendedName>
        <fullName evidence="5">DUF1598 domain-containing protein</fullName>
    </recommendedName>
</protein>
<reference evidence="3 4" key="1">
    <citation type="submission" date="2019-02" db="EMBL/GenBank/DDBJ databases">
        <title>Deep-cultivation of Planctomycetes and their phenomic and genomic characterization uncovers novel biology.</title>
        <authorList>
            <person name="Wiegand S."/>
            <person name="Jogler M."/>
            <person name="Boedeker C."/>
            <person name="Pinto D."/>
            <person name="Vollmers J."/>
            <person name="Rivas-Marin E."/>
            <person name="Kohn T."/>
            <person name="Peeters S.H."/>
            <person name="Heuer A."/>
            <person name="Rast P."/>
            <person name="Oberbeckmann S."/>
            <person name="Bunk B."/>
            <person name="Jeske O."/>
            <person name="Meyerdierks A."/>
            <person name="Storesund J.E."/>
            <person name="Kallscheuer N."/>
            <person name="Luecker S."/>
            <person name="Lage O.M."/>
            <person name="Pohl T."/>
            <person name="Merkel B.J."/>
            <person name="Hornburger P."/>
            <person name="Mueller R.-W."/>
            <person name="Bruemmer F."/>
            <person name="Labrenz M."/>
            <person name="Spormann A.M."/>
            <person name="Op den Camp H."/>
            <person name="Overmann J."/>
            <person name="Amann R."/>
            <person name="Jetten M.S.M."/>
            <person name="Mascher T."/>
            <person name="Medema M.H."/>
            <person name="Devos D.P."/>
            <person name="Kaster A.-K."/>
            <person name="Ovreas L."/>
            <person name="Rohde M."/>
            <person name="Galperin M.Y."/>
            <person name="Jogler C."/>
        </authorList>
    </citation>
    <scope>NUCLEOTIDE SEQUENCE [LARGE SCALE GENOMIC DNA]</scope>
    <source>
        <strain evidence="3 4">EC9</strain>
    </source>
</reference>
<dbReference type="AlphaFoldDB" id="A0A517LWI0"/>
<dbReference type="KEGG" id="ruv:EC9_11480"/>
<evidence type="ECO:0000256" key="2">
    <source>
        <dbReference type="SAM" id="SignalP"/>
    </source>
</evidence>
<evidence type="ECO:0000313" key="3">
    <source>
        <dbReference type="EMBL" id="QDS86973.1"/>
    </source>
</evidence>
<dbReference type="EMBL" id="CP036261">
    <property type="protein sequence ID" value="QDS86973.1"/>
    <property type="molecule type" value="Genomic_DNA"/>
</dbReference>